<dbReference type="PANTHER" id="PTHR16140">
    <property type="entry name" value="NON-STRUCTURAL MAINTENANCE OF CHROMOSOMES ELEMENT 4"/>
    <property type="match status" value="1"/>
</dbReference>
<keyword evidence="3 7" id="KW-0227">DNA damage</keyword>
<feature type="compositionally biased region" description="Low complexity" evidence="8">
    <location>
        <begin position="58"/>
        <end position="71"/>
    </location>
</feature>
<dbReference type="Pfam" id="PF15412">
    <property type="entry name" value="Nse4-Nse3_bdg"/>
    <property type="match status" value="1"/>
</dbReference>
<reference evidence="11" key="1">
    <citation type="submission" date="2016-12" db="EMBL/GenBank/DDBJ databases">
        <title>The genomes of Aspergillus section Nigri reveals drivers in fungal speciation.</title>
        <authorList>
            <consortium name="DOE Joint Genome Institute"/>
            <person name="Vesth T.C."/>
            <person name="Nybo J."/>
            <person name="Theobald S."/>
            <person name="Brandl J."/>
            <person name="Frisvad J.C."/>
            <person name="Nielsen K.F."/>
            <person name="Lyhne E.K."/>
            <person name="Kogle M.E."/>
            <person name="Kuo A."/>
            <person name="Riley R."/>
            <person name="Clum A."/>
            <person name="Nolan M."/>
            <person name="Lipzen A."/>
            <person name="Salamov A."/>
            <person name="Henrissat B."/>
            <person name="Wiebenga A."/>
            <person name="De vries R.P."/>
            <person name="Grigoriev I.V."/>
            <person name="Mortensen U.H."/>
            <person name="Andersen M.R."/>
            <person name="Baker S.E."/>
        </authorList>
    </citation>
    <scope>NUCLEOTIDE SEQUENCE</scope>
    <source>
        <strain evidence="11">IBT 28561</strain>
    </source>
</reference>
<comment type="function">
    <text evidence="7">Component of the SMC5-SMC6 complex, that promotes sister chromatid alignment after DNA damage and facilitates double-stranded DNA breaks (DSBs) repair via homologous recombination between sister chromatids.</text>
</comment>
<evidence type="ECO:0000256" key="1">
    <source>
        <dbReference type="ARBA" id="ARBA00004123"/>
    </source>
</evidence>
<evidence type="ECO:0000256" key="6">
    <source>
        <dbReference type="ARBA" id="ARBA00023242"/>
    </source>
</evidence>
<keyword evidence="5 7" id="KW-0234">DNA repair</keyword>
<dbReference type="Pfam" id="PF08743">
    <property type="entry name" value="Nse4_C"/>
    <property type="match status" value="1"/>
</dbReference>
<dbReference type="VEuPathDB" id="FungiDB:P168DRAFT_249132"/>
<comment type="caution">
    <text evidence="11">The sequence shown here is derived from an EMBL/GenBank/DDBJ whole genome shotgun (WGS) entry which is preliminary data.</text>
</comment>
<organism evidence="11 12">
    <name type="scientific">Aspergillus campestris (strain IBT 28561)</name>
    <dbReference type="NCBI Taxonomy" id="1392248"/>
    <lineage>
        <taxon>Eukaryota</taxon>
        <taxon>Fungi</taxon>
        <taxon>Dikarya</taxon>
        <taxon>Ascomycota</taxon>
        <taxon>Pezizomycotina</taxon>
        <taxon>Eurotiomycetes</taxon>
        <taxon>Eurotiomycetidae</taxon>
        <taxon>Eurotiales</taxon>
        <taxon>Aspergillaceae</taxon>
        <taxon>Aspergillus</taxon>
        <taxon>Aspergillus subgen. Circumdati</taxon>
    </lineage>
</organism>
<accession>A0A2I1D923</accession>
<evidence type="ECO:0000259" key="9">
    <source>
        <dbReference type="Pfam" id="PF08743"/>
    </source>
</evidence>
<feature type="region of interest" description="Disordered" evidence="8">
    <location>
        <begin position="1"/>
        <end position="88"/>
    </location>
</feature>
<gene>
    <name evidence="11" type="ORF">P168DRAFT_249132</name>
</gene>
<evidence type="ECO:0000259" key="10">
    <source>
        <dbReference type="Pfam" id="PF15412"/>
    </source>
</evidence>
<dbReference type="EMBL" id="MSFM01000003">
    <property type="protein sequence ID" value="PKY06382.1"/>
    <property type="molecule type" value="Genomic_DNA"/>
</dbReference>
<dbReference type="GO" id="GO:0005634">
    <property type="term" value="C:nucleus"/>
    <property type="evidence" value="ECO:0007669"/>
    <property type="project" value="UniProtKB-SubCell"/>
</dbReference>
<dbReference type="Proteomes" id="UP000234254">
    <property type="component" value="Unassembled WGS sequence"/>
</dbReference>
<keyword evidence="6 7" id="KW-0539">Nucleus</keyword>
<evidence type="ECO:0000256" key="2">
    <source>
        <dbReference type="ARBA" id="ARBA00008997"/>
    </source>
</evidence>
<evidence type="ECO:0000256" key="5">
    <source>
        <dbReference type="ARBA" id="ARBA00023204"/>
    </source>
</evidence>
<protein>
    <recommendedName>
        <fullName evidence="7">Non-structural maintenance of chromosomes element 4</fullName>
    </recommendedName>
</protein>
<dbReference type="InterPro" id="IPR029225">
    <property type="entry name" value="Nse4_Nse3-bd"/>
</dbReference>
<evidence type="ECO:0000256" key="7">
    <source>
        <dbReference type="RuleBase" id="RU365071"/>
    </source>
</evidence>
<keyword evidence="12" id="KW-1185">Reference proteome</keyword>
<feature type="region of interest" description="Disordered" evidence="8">
    <location>
        <begin position="183"/>
        <end position="214"/>
    </location>
</feature>
<dbReference type="RefSeq" id="XP_024694976.1">
    <property type="nucleotide sequence ID" value="XM_024834159.1"/>
</dbReference>
<feature type="domain" description="Nse4/EID protein Nse3/MAGE-binding" evidence="10">
    <location>
        <begin position="140"/>
        <end position="201"/>
    </location>
</feature>
<dbReference type="GeneID" id="36541683"/>
<dbReference type="InterPro" id="IPR027786">
    <property type="entry name" value="Nse4/EID"/>
</dbReference>
<comment type="similarity">
    <text evidence="2 7">Belongs to the NSE4 family.</text>
</comment>
<name>A0A2I1D923_ASPC2</name>
<feature type="region of interest" description="Disordered" evidence="8">
    <location>
        <begin position="249"/>
        <end position="277"/>
    </location>
</feature>
<dbReference type="InterPro" id="IPR014854">
    <property type="entry name" value="Nse4_C"/>
</dbReference>
<dbReference type="GO" id="GO:0006310">
    <property type="term" value="P:DNA recombination"/>
    <property type="evidence" value="ECO:0007669"/>
    <property type="project" value="UniProtKB-UniRule"/>
</dbReference>
<dbReference type="AlphaFoldDB" id="A0A2I1D923"/>
<comment type="subunit">
    <text evidence="7">Component of the SMC5-SMC6 complex.</text>
</comment>
<evidence type="ECO:0000256" key="8">
    <source>
        <dbReference type="SAM" id="MobiDB-lite"/>
    </source>
</evidence>
<proteinExistence type="inferred from homology"/>
<dbReference type="PANTHER" id="PTHR16140:SF0">
    <property type="entry name" value="NON-STRUCTURAL MAINTENANCE OF CHROMOSOMES ELEMENT 4"/>
    <property type="match status" value="1"/>
</dbReference>
<sequence>MARISLPNHSTTPSSLSPEPQSDKENRQSLSRNRKRDQTQTMAHPSNPKRARLASRTSNAAGSQSQAQPSQYNRDKQYYDPDQDEKERRQIRKGLRDLARDLQDSKTEYMQAGNHGIKNTIEKANVFFQNVKQTSDATIDSRLLVSAADLSYKKTAQLVLGDTATGIDVDEFVSKCIAFMRQGPADQAAPSTQRRRGGRTQGDPNDSDDDQGDAMNWDWLGRAACFRHNARPAVSGFLLGPLSVQKRTRQVAQRRARERIDPSQAVRPQELQEEDLDGQKSTNLTTMCADINKLLATTQKQGQDDVEGHLSQLAEVPPDEVVQEFMAKHNVADDGGVPLFNFCINPKSFGQTVENLFYVSFLVRDGTVGIAADSRALPTLHAAKPYAPSEAQRMGIQKHQSVFCLDFDTWQDLIDAYDIKECIIPHRQEEEAAKSGRGWYG</sequence>
<keyword evidence="4 7" id="KW-0233">DNA recombination</keyword>
<dbReference type="OrthoDB" id="361242at2759"/>
<evidence type="ECO:0000313" key="11">
    <source>
        <dbReference type="EMBL" id="PKY06382.1"/>
    </source>
</evidence>
<evidence type="ECO:0000313" key="12">
    <source>
        <dbReference type="Proteomes" id="UP000234254"/>
    </source>
</evidence>
<dbReference type="GO" id="GO:0006281">
    <property type="term" value="P:DNA repair"/>
    <property type="evidence" value="ECO:0007669"/>
    <property type="project" value="UniProtKB-UniRule"/>
</dbReference>
<comment type="subcellular location">
    <subcellularLocation>
        <location evidence="1 7">Nucleus</location>
    </subcellularLocation>
</comment>
<dbReference type="GO" id="GO:0030915">
    <property type="term" value="C:Smc5-Smc6 complex"/>
    <property type="evidence" value="ECO:0007669"/>
    <property type="project" value="UniProtKB-UniRule"/>
</dbReference>
<evidence type="ECO:0000256" key="4">
    <source>
        <dbReference type="ARBA" id="ARBA00023172"/>
    </source>
</evidence>
<feature type="domain" description="Non-structural maintenance of chromosome element 4 C-terminal" evidence="9">
    <location>
        <begin position="337"/>
        <end position="424"/>
    </location>
</feature>
<feature type="compositionally biased region" description="Polar residues" evidence="8">
    <location>
        <begin position="7"/>
        <end position="20"/>
    </location>
</feature>
<evidence type="ECO:0000256" key="3">
    <source>
        <dbReference type="ARBA" id="ARBA00022763"/>
    </source>
</evidence>